<evidence type="ECO:0000313" key="2">
    <source>
        <dbReference type="Proteomes" id="UP000594638"/>
    </source>
</evidence>
<organism evidence="1 2">
    <name type="scientific">Olea europaea subsp. europaea</name>
    <dbReference type="NCBI Taxonomy" id="158383"/>
    <lineage>
        <taxon>Eukaryota</taxon>
        <taxon>Viridiplantae</taxon>
        <taxon>Streptophyta</taxon>
        <taxon>Embryophyta</taxon>
        <taxon>Tracheophyta</taxon>
        <taxon>Spermatophyta</taxon>
        <taxon>Magnoliopsida</taxon>
        <taxon>eudicotyledons</taxon>
        <taxon>Gunneridae</taxon>
        <taxon>Pentapetalae</taxon>
        <taxon>asterids</taxon>
        <taxon>lamiids</taxon>
        <taxon>Lamiales</taxon>
        <taxon>Oleaceae</taxon>
        <taxon>Oleeae</taxon>
        <taxon>Olea</taxon>
    </lineage>
</organism>
<comment type="caution">
    <text evidence="1">The sequence shown here is derived from an EMBL/GenBank/DDBJ whole genome shotgun (WGS) entry which is preliminary data.</text>
</comment>
<dbReference type="Gramene" id="OE9A071548T1">
    <property type="protein sequence ID" value="OE9A071548C1"/>
    <property type="gene ID" value="OE9A071548"/>
</dbReference>
<evidence type="ECO:0000313" key="1">
    <source>
        <dbReference type="EMBL" id="CAA3004031.1"/>
    </source>
</evidence>
<keyword evidence="2" id="KW-1185">Reference proteome</keyword>
<accession>A0A8S0TFN4</accession>
<dbReference type="AlphaFoldDB" id="A0A8S0TFN4"/>
<dbReference type="EMBL" id="CACTIH010006074">
    <property type="protein sequence ID" value="CAA3004031.1"/>
    <property type="molecule type" value="Genomic_DNA"/>
</dbReference>
<sequence>MALFILKSSSSCVNDEDWIPIINGGNNGQTVYQGTENGELTYRSSSGSLDSMNNVAIVVVDETGRDGLQVPTETNMGFVYTNDTPVVNTGLGTVNTKENSTMGSQISV</sequence>
<name>A0A8S0TFN4_OLEEU</name>
<reference evidence="1 2" key="1">
    <citation type="submission" date="2019-12" db="EMBL/GenBank/DDBJ databases">
        <authorList>
            <person name="Alioto T."/>
            <person name="Alioto T."/>
            <person name="Gomez Garrido J."/>
        </authorList>
    </citation>
    <scope>NUCLEOTIDE SEQUENCE [LARGE SCALE GENOMIC DNA]</scope>
</reference>
<dbReference type="Proteomes" id="UP000594638">
    <property type="component" value="Unassembled WGS sequence"/>
</dbReference>
<gene>
    <name evidence="1" type="ORF">OLEA9_A071548</name>
</gene>
<protein>
    <submittedName>
        <fullName evidence="1">Uncharacterized protein</fullName>
    </submittedName>
</protein>
<proteinExistence type="predicted"/>